<gene>
    <name evidence="1" type="ORF">PRZ48_009184</name>
</gene>
<dbReference type="InterPro" id="IPR035959">
    <property type="entry name" value="RutC-like_sf"/>
</dbReference>
<reference evidence="1 2" key="1">
    <citation type="journal article" date="2023" name="G3 (Bethesda)">
        <title>A chromosome-level genome assembly of Zasmidium syzygii isolated from banana leaves.</title>
        <authorList>
            <person name="van Westerhoven A.C."/>
            <person name="Mehrabi R."/>
            <person name="Talebi R."/>
            <person name="Steentjes M.B.F."/>
            <person name="Corcolon B."/>
            <person name="Chong P.A."/>
            <person name="Kema G.H.J."/>
            <person name="Seidl M.F."/>
        </authorList>
    </citation>
    <scope>NUCLEOTIDE SEQUENCE [LARGE SCALE GENOMIC DNA]</scope>
    <source>
        <strain evidence="1 2">P124</strain>
    </source>
</reference>
<sequence length="149" mass="16591">MASLQYGNDEGAGTELGKAYHYSQYVHLPHGITKLSGQGGWTRDGQIDAQDWKGQIERAFDNIEVVLKTAGLSGLDDVGRPEESDQVCADELQIYLIRSYLTDMESHFGYLTEVMKKRLAHRPVYTALSVPKLGAPGMVVEIEVEAYRK</sequence>
<protein>
    <submittedName>
        <fullName evidence="1">Uncharacterized protein</fullName>
    </submittedName>
</protein>
<accession>A0ABR0EBD6</accession>
<dbReference type="SUPFAM" id="SSF55298">
    <property type="entry name" value="YjgF-like"/>
    <property type="match status" value="1"/>
</dbReference>
<dbReference type="Gene3D" id="3.30.1330.40">
    <property type="entry name" value="RutC-like"/>
    <property type="match status" value="1"/>
</dbReference>
<keyword evidence="2" id="KW-1185">Reference proteome</keyword>
<proteinExistence type="predicted"/>
<dbReference type="Pfam" id="PF01042">
    <property type="entry name" value="Ribonuc_L-PSP"/>
    <property type="match status" value="1"/>
</dbReference>
<dbReference type="Proteomes" id="UP001305779">
    <property type="component" value="Unassembled WGS sequence"/>
</dbReference>
<dbReference type="InterPro" id="IPR006175">
    <property type="entry name" value="YjgF/YER057c/UK114"/>
</dbReference>
<evidence type="ECO:0000313" key="1">
    <source>
        <dbReference type="EMBL" id="KAK4498674.1"/>
    </source>
</evidence>
<evidence type="ECO:0000313" key="2">
    <source>
        <dbReference type="Proteomes" id="UP001305779"/>
    </source>
</evidence>
<organism evidence="1 2">
    <name type="scientific">Zasmidium cellare</name>
    <name type="common">Wine cellar mold</name>
    <name type="synonym">Racodium cellare</name>
    <dbReference type="NCBI Taxonomy" id="395010"/>
    <lineage>
        <taxon>Eukaryota</taxon>
        <taxon>Fungi</taxon>
        <taxon>Dikarya</taxon>
        <taxon>Ascomycota</taxon>
        <taxon>Pezizomycotina</taxon>
        <taxon>Dothideomycetes</taxon>
        <taxon>Dothideomycetidae</taxon>
        <taxon>Mycosphaerellales</taxon>
        <taxon>Mycosphaerellaceae</taxon>
        <taxon>Zasmidium</taxon>
    </lineage>
</organism>
<comment type="caution">
    <text evidence="1">The sequence shown here is derived from an EMBL/GenBank/DDBJ whole genome shotgun (WGS) entry which is preliminary data.</text>
</comment>
<name>A0ABR0EBD6_ZASCE</name>
<dbReference type="EMBL" id="JAXOVC010000007">
    <property type="protein sequence ID" value="KAK4498674.1"/>
    <property type="molecule type" value="Genomic_DNA"/>
</dbReference>